<dbReference type="Pfam" id="PF15502">
    <property type="entry name" value="MPLKIP"/>
    <property type="match status" value="1"/>
</dbReference>
<organism evidence="2 3">
    <name type="scientific">Ameiurus melas</name>
    <name type="common">Black bullhead</name>
    <name type="synonym">Silurus melas</name>
    <dbReference type="NCBI Taxonomy" id="219545"/>
    <lineage>
        <taxon>Eukaryota</taxon>
        <taxon>Metazoa</taxon>
        <taxon>Chordata</taxon>
        <taxon>Craniata</taxon>
        <taxon>Vertebrata</taxon>
        <taxon>Euteleostomi</taxon>
        <taxon>Actinopterygii</taxon>
        <taxon>Neopterygii</taxon>
        <taxon>Teleostei</taxon>
        <taxon>Ostariophysi</taxon>
        <taxon>Siluriformes</taxon>
        <taxon>Ictaluridae</taxon>
        <taxon>Ameiurus</taxon>
    </lineage>
</organism>
<feature type="compositionally biased region" description="Polar residues" evidence="1">
    <location>
        <begin position="148"/>
        <end position="168"/>
    </location>
</feature>
<dbReference type="EMBL" id="JAAGNN010000019">
    <property type="protein sequence ID" value="KAF4076824.1"/>
    <property type="molecule type" value="Genomic_DNA"/>
</dbReference>
<reference evidence="2 3" key="1">
    <citation type="submission" date="2020-02" db="EMBL/GenBank/DDBJ databases">
        <title>A chromosome-scale genome assembly of the black bullhead catfish (Ameiurus melas).</title>
        <authorList>
            <person name="Wen M."/>
            <person name="Zham M."/>
            <person name="Cabau C."/>
            <person name="Klopp C."/>
            <person name="Donnadieu C."/>
            <person name="Roques C."/>
            <person name="Bouchez O."/>
            <person name="Lampietro C."/>
            <person name="Jouanno E."/>
            <person name="Herpin A."/>
            <person name="Louis A."/>
            <person name="Berthelot C."/>
            <person name="Parey E."/>
            <person name="Roest-Crollius H."/>
            <person name="Braasch I."/>
            <person name="Postlethwait J."/>
            <person name="Robinson-Rechavi M."/>
            <person name="Echchiki A."/>
            <person name="Begum T."/>
            <person name="Montfort J."/>
            <person name="Schartl M."/>
            <person name="Bobe J."/>
            <person name="Guiguen Y."/>
        </authorList>
    </citation>
    <scope>NUCLEOTIDE SEQUENCE [LARGE SCALE GENOMIC DNA]</scope>
    <source>
        <strain evidence="2">M_S1</strain>
        <tissue evidence="2">Blood</tissue>
    </source>
</reference>
<sequence>MQRQHFRPPHPAAGPRGGGFRTPPPALDRPGGGRFPSPPWAFPNGPYGPRFGSYGGSPGTHTPPREFSGSRGGGSGMYDCKSAGQTPRRSNGSPTYRHPPYQSPGAHSGYQGSPRTSTPYGRERGANDMDKYYKASMLQDPWANLQPVSVTQTQSKCSSQQATHTGRTGSCPEFGHKNPWTWTHQQQ</sequence>
<feature type="compositionally biased region" description="Polar residues" evidence="1">
    <location>
        <begin position="110"/>
        <end position="119"/>
    </location>
</feature>
<feature type="compositionally biased region" description="Polar residues" evidence="1">
    <location>
        <begin position="83"/>
        <end position="94"/>
    </location>
</feature>
<evidence type="ECO:0000313" key="2">
    <source>
        <dbReference type="EMBL" id="KAF4076824.1"/>
    </source>
</evidence>
<feature type="region of interest" description="Disordered" evidence="1">
    <location>
        <begin position="148"/>
        <end position="187"/>
    </location>
</feature>
<dbReference type="PANTHER" id="PTHR22446:SF3">
    <property type="entry name" value="M-PHASE-SPECIFIC PLK1-INTERACTING PROTEIN"/>
    <property type="match status" value="1"/>
</dbReference>
<dbReference type="GO" id="GO:0005813">
    <property type="term" value="C:centrosome"/>
    <property type="evidence" value="ECO:0007669"/>
    <property type="project" value="TreeGrafter"/>
</dbReference>
<name>A0A7J6A1S1_AMEME</name>
<dbReference type="InterPro" id="IPR028265">
    <property type="entry name" value="TTDN1/SICKLE"/>
</dbReference>
<dbReference type="GO" id="GO:0005634">
    <property type="term" value="C:nucleus"/>
    <property type="evidence" value="ECO:0007669"/>
    <property type="project" value="TreeGrafter"/>
</dbReference>
<dbReference type="Proteomes" id="UP000593565">
    <property type="component" value="Unassembled WGS sequence"/>
</dbReference>
<dbReference type="PANTHER" id="PTHR22446">
    <property type="entry name" value="M-PHASE-SPECIFIC PLK1-INTERACTING PROTEIN"/>
    <property type="match status" value="1"/>
</dbReference>
<proteinExistence type="predicted"/>
<dbReference type="InterPro" id="IPR026618">
    <property type="entry name" value="MPLKIP-like_vertebrate"/>
</dbReference>
<dbReference type="GO" id="GO:0030496">
    <property type="term" value="C:midbody"/>
    <property type="evidence" value="ECO:0007669"/>
    <property type="project" value="TreeGrafter"/>
</dbReference>
<feature type="region of interest" description="Disordered" evidence="1">
    <location>
        <begin position="1"/>
        <end position="128"/>
    </location>
</feature>
<accession>A0A7J6A1S1</accession>
<gene>
    <name evidence="2" type="ORF">AMELA_G00219630</name>
</gene>
<dbReference type="AlphaFoldDB" id="A0A7J6A1S1"/>
<evidence type="ECO:0008006" key="4">
    <source>
        <dbReference type="Google" id="ProtNLM"/>
    </source>
</evidence>
<evidence type="ECO:0000313" key="3">
    <source>
        <dbReference type="Proteomes" id="UP000593565"/>
    </source>
</evidence>
<keyword evidence="3" id="KW-1185">Reference proteome</keyword>
<protein>
    <recommendedName>
        <fullName evidence="4">M-phase-specific PLK1-interacting protein</fullName>
    </recommendedName>
</protein>
<comment type="caution">
    <text evidence="2">The sequence shown here is derived from an EMBL/GenBank/DDBJ whole genome shotgun (WGS) entry which is preliminary data.</text>
</comment>
<evidence type="ECO:0000256" key="1">
    <source>
        <dbReference type="SAM" id="MobiDB-lite"/>
    </source>
</evidence>